<dbReference type="PANTHER" id="PTHR34703">
    <property type="entry name" value="ANTIPORTER SUBUNIT MNHG2-RELATED"/>
    <property type="match status" value="1"/>
</dbReference>
<comment type="similarity">
    <text evidence="1">Belongs to the CPA3 antiporters (TC 2.A.63) subunit G family.</text>
</comment>
<reference evidence="5" key="1">
    <citation type="journal article" date="2019" name="Int. J. Syst. Evol. Microbiol.">
        <title>The Global Catalogue of Microorganisms (GCM) 10K type strain sequencing project: providing services to taxonomists for standard genome sequencing and annotation.</title>
        <authorList>
            <consortium name="The Broad Institute Genomics Platform"/>
            <consortium name="The Broad Institute Genome Sequencing Center for Infectious Disease"/>
            <person name="Wu L."/>
            <person name="Ma J."/>
        </authorList>
    </citation>
    <scope>NUCLEOTIDE SEQUENCE [LARGE SCALE GENOMIC DNA]</scope>
    <source>
        <strain evidence="5">NBRC 112299</strain>
    </source>
</reference>
<evidence type="ECO:0000313" key="5">
    <source>
        <dbReference type="Proteomes" id="UP001157125"/>
    </source>
</evidence>
<dbReference type="InterPro" id="IPR005133">
    <property type="entry name" value="PhaG_MnhG_YufB"/>
</dbReference>
<dbReference type="EMBL" id="BSUN01000001">
    <property type="protein sequence ID" value="GMA36723.1"/>
    <property type="molecule type" value="Genomic_DNA"/>
</dbReference>
<comment type="caution">
    <text evidence="4">The sequence shown here is derived from an EMBL/GenBank/DDBJ whole genome shotgun (WGS) entry which is preliminary data.</text>
</comment>
<dbReference type="Proteomes" id="UP001157125">
    <property type="component" value="Unassembled WGS sequence"/>
</dbReference>
<protein>
    <submittedName>
        <fullName evidence="4">Uncharacterized protein</fullName>
    </submittedName>
</protein>
<feature type="compositionally biased region" description="Basic residues" evidence="2">
    <location>
        <begin position="136"/>
        <end position="146"/>
    </location>
</feature>
<keyword evidence="3" id="KW-1133">Transmembrane helix</keyword>
<evidence type="ECO:0000313" key="4">
    <source>
        <dbReference type="EMBL" id="GMA36723.1"/>
    </source>
</evidence>
<feature type="compositionally biased region" description="Basic residues" evidence="2">
    <location>
        <begin position="87"/>
        <end position="100"/>
    </location>
</feature>
<feature type="transmembrane region" description="Helical" evidence="3">
    <location>
        <begin position="14"/>
        <end position="35"/>
    </location>
</feature>
<name>A0ABQ6IJ22_9MICO</name>
<organism evidence="4 5">
    <name type="scientific">Demequina litorisediminis</name>
    <dbReference type="NCBI Taxonomy" id="1849022"/>
    <lineage>
        <taxon>Bacteria</taxon>
        <taxon>Bacillati</taxon>
        <taxon>Actinomycetota</taxon>
        <taxon>Actinomycetes</taxon>
        <taxon>Micrococcales</taxon>
        <taxon>Demequinaceae</taxon>
        <taxon>Demequina</taxon>
    </lineage>
</organism>
<dbReference type="Pfam" id="PF03334">
    <property type="entry name" value="PhaG_MnhG_YufB"/>
    <property type="match status" value="1"/>
</dbReference>
<keyword evidence="5" id="KW-1185">Reference proteome</keyword>
<gene>
    <name evidence="4" type="ORF">GCM10025876_29270</name>
</gene>
<evidence type="ECO:0000256" key="2">
    <source>
        <dbReference type="SAM" id="MobiDB-lite"/>
    </source>
</evidence>
<accession>A0ABQ6IJ22</accession>
<keyword evidence="3" id="KW-0472">Membrane</keyword>
<dbReference type="PANTHER" id="PTHR34703:SF1">
    <property type="entry name" value="ANTIPORTER SUBUNIT MNHG2-RELATED"/>
    <property type="match status" value="1"/>
</dbReference>
<proteinExistence type="inferred from homology"/>
<evidence type="ECO:0000256" key="1">
    <source>
        <dbReference type="ARBA" id="ARBA00008404"/>
    </source>
</evidence>
<feature type="region of interest" description="Disordered" evidence="2">
    <location>
        <begin position="121"/>
        <end position="146"/>
    </location>
</feature>
<evidence type="ECO:0000256" key="3">
    <source>
        <dbReference type="SAM" id="Phobius"/>
    </source>
</evidence>
<feature type="region of interest" description="Disordered" evidence="2">
    <location>
        <begin position="80"/>
        <end position="103"/>
    </location>
</feature>
<keyword evidence="3" id="KW-0812">Transmembrane</keyword>
<sequence length="146" mass="15294">MLVWTPGAHPLADILAAVLVLLTGVMSLAAGVGLLRFPDTLQRLHAGAKPQVLGVIVICIAIVLRSPSLAHPRVGLPGGGLPDAHAAHRGPHGGARRLPRRAPGPRLLVVDELADDVRAADRAADRAANRAAGHPQGKRHGRDQRR</sequence>